<dbReference type="GO" id="GO:0000815">
    <property type="term" value="C:ESCRT III complex"/>
    <property type="evidence" value="ECO:0007669"/>
    <property type="project" value="TreeGrafter"/>
</dbReference>
<keyword evidence="4" id="KW-0967">Endosome</keyword>
<accession>A0A9W6YU41</accession>
<evidence type="ECO:0000256" key="6">
    <source>
        <dbReference type="ARBA" id="ARBA00023136"/>
    </source>
</evidence>
<dbReference type="Pfam" id="PF03357">
    <property type="entry name" value="Snf7"/>
    <property type="match status" value="1"/>
</dbReference>
<name>A0A9W6YU41_AMBMO</name>
<keyword evidence="9" id="KW-1185">Reference proteome</keyword>
<keyword evidence="5" id="KW-0653">Protein transport</keyword>
<feature type="region of interest" description="Disordered" evidence="7">
    <location>
        <begin position="174"/>
        <end position="221"/>
    </location>
</feature>
<evidence type="ECO:0000256" key="4">
    <source>
        <dbReference type="ARBA" id="ARBA00022753"/>
    </source>
</evidence>
<dbReference type="GO" id="GO:0015031">
    <property type="term" value="P:protein transport"/>
    <property type="evidence" value="ECO:0007669"/>
    <property type="project" value="UniProtKB-KW"/>
</dbReference>
<evidence type="ECO:0000256" key="5">
    <source>
        <dbReference type="ARBA" id="ARBA00022927"/>
    </source>
</evidence>
<evidence type="ECO:0000256" key="7">
    <source>
        <dbReference type="SAM" id="MobiDB-lite"/>
    </source>
</evidence>
<comment type="caution">
    <text evidence="8">The sequence shown here is derived from an EMBL/GenBank/DDBJ whole genome shotgun (WGS) entry which is preliminary data.</text>
</comment>
<evidence type="ECO:0000256" key="2">
    <source>
        <dbReference type="ARBA" id="ARBA00006190"/>
    </source>
</evidence>
<gene>
    <name evidence="8" type="ORF">Amon01_000118800</name>
</gene>
<dbReference type="PANTHER" id="PTHR22761">
    <property type="entry name" value="CHARGED MULTIVESICULAR BODY PROTEIN"/>
    <property type="match status" value="1"/>
</dbReference>
<comment type="similarity">
    <text evidence="2">Belongs to the SNF7 family.</text>
</comment>
<dbReference type="OrthoDB" id="441172at2759"/>
<dbReference type="InterPro" id="IPR005024">
    <property type="entry name" value="Snf7_fam"/>
</dbReference>
<evidence type="ECO:0000313" key="8">
    <source>
        <dbReference type="EMBL" id="GMG20373.1"/>
    </source>
</evidence>
<dbReference type="EMBL" id="BSXU01000352">
    <property type="protein sequence ID" value="GMG20373.1"/>
    <property type="molecule type" value="Genomic_DNA"/>
</dbReference>
<keyword evidence="6" id="KW-0472">Membrane</keyword>
<reference evidence="8" key="1">
    <citation type="submission" date="2023-04" db="EMBL/GenBank/DDBJ databases">
        <title>Ambrosiozyma monospora NBRC 1965.</title>
        <authorList>
            <person name="Ichikawa N."/>
            <person name="Sato H."/>
            <person name="Tonouchi N."/>
        </authorList>
    </citation>
    <scope>NUCLEOTIDE SEQUENCE</scope>
    <source>
        <strain evidence="8">NBRC 1965</strain>
    </source>
</reference>
<dbReference type="PANTHER" id="PTHR22761:SF5">
    <property type="entry name" value="CHARGED MULTIVESICULAR BODY PROTEIN 6"/>
    <property type="match status" value="1"/>
</dbReference>
<dbReference type="AlphaFoldDB" id="A0A9W6YU41"/>
<keyword evidence="3" id="KW-0813">Transport</keyword>
<dbReference type="GO" id="GO:0032511">
    <property type="term" value="P:late endosome to vacuole transport via multivesicular body sorting pathway"/>
    <property type="evidence" value="ECO:0007669"/>
    <property type="project" value="TreeGrafter"/>
</dbReference>
<organism evidence="8 9">
    <name type="scientific">Ambrosiozyma monospora</name>
    <name type="common">Yeast</name>
    <name type="synonym">Endomycopsis monosporus</name>
    <dbReference type="NCBI Taxonomy" id="43982"/>
    <lineage>
        <taxon>Eukaryota</taxon>
        <taxon>Fungi</taxon>
        <taxon>Dikarya</taxon>
        <taxon>Ascomycota</taxon>
        <taxon>Saccharomycotina</taxon>
        <taxon>Pichiomycetes</taxon>
        <taxon>Pichiales</taxon>
        <taxon>Pichiaceae</taxon>
        <taxon>Ambrosiozyma</taxon>
    </lineage>
</organism>
<dbReference type="Gene3D" id="1.10.287.1060">
    <property type="entry name" value="ESAT-6-like"/>
    <property type="match status" value="1"/>
</dbReference>
<evidence type="ECO:0000256" key="3">
    <source>
        <dbReference type="ARBA" id="ARBA00022448"/>
    </source>
</evidence>
<proteinExistence type="inferred from homology"/>
<evidence type="ECO:0000313" key="9">
    <source>
        <dbReference type="Proteomes" id="UP001165063"/>
    </source>
</evidence>
<protein>
    <submittedName>
        <fullName evidence="8">Unnamed protein product</fullName>
    </submittedName>
</protein>
<dbReference type="GO" id="GO:0005771">
    <property type="term" value="C:multivesicular body"/>
    <property type="evidence" value="ECO:0007669"/>
    <property type="project" value="TreeGrafter"/>
</dbReference>
<evidence type="ECO:0000256" key="1">
    <source>
        <dbReference type="ARBA" id="ARBA00004608"/>
    </source>
</evidence>
<sequence>MGNAPSTGKKPPKVTAQDKAILQLKLQRDKLHKATIRIQTVINRETEIAKQSLKQDKKHKALLALRKKKYQQNLLTTVEKQSDTLENLINTIEFKLIEKDVLYGLQQGNTVLKQLNNEMSLEKVEKIMDDSEEGVRYQEELSERLGDLMSNSLEDEVELELQALEAEALGKKLKDEVPSVPVLPDVPTEEVKENKEEEEEDEESSPPQTVHQKQEVGAMLA</sequence>
<dbReference type="GO" id="GO:0006900">
    <property type="term" value="P:vesicle budding from membrane"/>
    <property type="evidence" value="ECO:0007669"/>
    <property type="project" value="TreeGrafter"/>
</dbReference>
<comment type="subcellular location">
    <subcellularLocation>
        <location evidence="1">Endosome membrane</location>
    </subcellularLocation>
</comment>
<dbReference type="Proteomes" id="UP001165063">
    <property type="component" value="Unassembled WGS sequence"/>
</dbReference>